<evidence type="ECO:0000313" key="2">
    <source>
        <dbReference type="EMBL" id="WNH10019.1"/>
    </source>
</evidence>
<dbReference type="RefSeq" id="WP_415866368.1">
    <property type="nucleotide sequence ID" value="NZ_CP134537.1"/>
</dbReference>
<keyword evidence="1" id="KW-0732">Signal</keyword>
<feature type="signal peptide" evidence="1">
    <location>
        <begin position="1"/>
        <end position="23"/>
    </location>
</feature>
<dbReference type="EMBL" id="CP134537">
    <property type="protein sequence ID" value="WNH10019.1"/>
    <property type="molecule type" value="Genomic_DNA"/>
</dbReference>
<protein>
    <submittedName>
        <fullName evidence="2">Uncharacterized protein</fullName>
    </submittedName>
</protein>
<feature type="chain" id="PRO_5045741359" evidence="1">
    <location>
        <begin position="24"/>
        <end position="93"/>
    </location>
</feature>
<proteinExistence type="predicted"/>
<accession>A0ABY9XWL6</accession>
<evidence type="ECO:0000256" key="1">
    <source>
        <dbReference type="SAM" id="SignalP"/>
    </source>
</evidence>
<reference evidence="2 3" key="1">
    <citation type="submission" date="2023-09" db="EMBL/GenBank/DDBJ databases">
        <title>Thalassobella suaedae gen. nov., sp. nov., a marine bacterium of the family Flavobacteriaceae isolated from a halophyte Suaeda japonica.</title>
        <authorList>
            <person name="Lee S.Y."/>
            <person name="Hwang C.Y."/>
        </authorList>
    </citation>
    <scope>NUCLEOTIDE SEQUENCE [LARGE SCALE GENOMIC DNA]</scope>
    <source>
        <strain evidence="2 3">HL-DH14</strain>
    </source>
</reference>
<gene>
    <name evidence="2" type="ORF">RHP51_04800</name>
</gene>
<name>A0ABY9XWL6_9FLAO</name>
<dbReference type="Proteomes" id="UP001302806">
    <property type="component" value="Chromosome"/>
</dbReference>
<organism evidence="2 3">
    <name type="scientific">Thalassobellus suaedae</name>
    <dbReference type="NCBI Taxonomy" id="3074124"/>
    <lineage>
        <taxon>Bacteria</taxon>
        <taxon>Pseudomonadati</taxon>
        <taxon>Bacteroidota</taxon>
        <taxon>Flavobacteriia</taxon>
        <taxon>Flavobacteriales</taxon>
        <taxon>Flavobacteriaceae</taxon>
        <taxon>Thalassobellus</taxon>
    </lineage>
</organism>
<evidence type="ECO:0000313" key="3">
    <source>
        <dbReference type="Proteomes" id="UP001302806"/>
    </source>
</evidence>
<sequence>MKKLLFILITLILFSCISVKAPAVSLGMSTKEFENNTKNREIVSMEQDLIIYKVIYGYSAEKCKFYYFIDDKLIKMDEGITPLKRYQIEHIIN</sequence>